<evidence type="ECO:0000259" key="2">
    <source>
        <dbReference type="PROSITE" id="PS51833"/>
    </source>
</evidence>
<dbReference type="InterPro" id="IPR052340">
    <property type="entry name" value="RNase_Y/CdgJ"/>
</dbReference>
<dbReference type="Gene3D" id="1.10.3210.10">
    <property type="entry name" value="Hypothetical protein af1432"/>
    <property type="match status" value="1"/>
</dbReference>
<dbReference type="KEGG" id="stq:Spith_0154"/>
<dbReference type="InterPro" id="IPR036890">
    <property type="entry name" value="HATPase_C_sf"/>
</dbReference>
<dbReference type="HOGENOM" id="CLU_043273_0_0_12"/>
<dbReference type="PANTHER" id="PTHR33525:SF3">
    <property type="entry name" value="RIBONUCLEASE Y"/>
    <property type="match status" value="1"/>
</dbReference>
<dbReference type="Proteomes" id="UP000007254">
    <property type="component" value="Chromosome"/>
</dbReference>
<dbReference type="SUPFAM" id="SSF55874">
    <property type="entry name" value="ATPase domain of HSP90 chaperone/DNA topoisomerase II/histidine kinase"/>
    <property type="match status" value="1"/>
</dbReference>
<dbReference type="CDD" id="cd00077">
    <property type="entry name" value="HDc"/>
    <property type="match status" value="1"/>
</dbReference>
<evidence type="ECO:0000313" key="3">
    <source>
        <dbReference type="EMBL" id="AEJ60441.1"/>
    </source>
</evidence>
<dbReference type="InterPro" id="IPR013976">
    <property type="entry name" value="HDOD"/>
</dbReference>
<dbReference type="PROSITE" id="PS51833">
    <property type="entry name" value="HDOD"/>
    <property type="match status" value="1"/>
</dbReference>
<dbReference type="SUPFAM" id="SSF109604">
    <property type="entry name" value="HD-domain/PDEase-like"/>
    <property type="match status" value="1"/>
</dbReference>
<organism evidence="3 4">
    <name type="scientific">Winmispira thermophila (strain ATCC 700085 / DSM 6578 / Z-1203)</name>
    <name type="common">Spirochaeta thermophila</name>
    <dbReference type="NCBI Taxonomy" id="869211"/>
    <lineage>
        <taxon>Bacteria</taxon>
        <taxon>Pseudomonadati</taxon>
        <taxon>Spirochaetota</taxon>
        <taxon>Spirochaetia</taxon>
        <taxon>Winmispirales</taxon>
        <taxon>Winmispiraceae</taxon>
        <taxon>Winmispira</taxon>
    </lineage>
</organism>
<dbReference type="InterPro" id="IPR006675">
    <property type="entry name" value="HDIG_dom"/>
</dbReference>
<evidence type="ECO:0000313" key="4">
    <source>
        <dbReference type="Proteomes" id="UP000007254"/>
    </source>
</evidence>
<dbReference type="NCBIfam" id="TIGR00277">
    <property type="entry name" value="HDIG"/>
    <property type="match status" value="1"/>
</dbReference>
<dbReference type="AlphaFoldDB" id="G0GC77"/>
<dbReference type="STRING" id="869211.Spith_0154"/>
<accession>G0GC77</accession>
<sequence length="497" mass="57084">MKKAVVDNSKVLQAIRHNLPVTIKIHAMTPEIEERVEEILDLVLTDIGREKMRDALLYCLKELAANAQKANAKRAFFHERGLDIEDEEEYEEGMRVFHEVLSEAPRHYFELLKELGLYTRITFQLKNNTFYLTVANNAPLLKEEQIRIFDRVARARLFETLEEALTTAYDVTEGAGLGIVTLIMILKRLGLSEEAFDIDVVGEETVARLTIPMDRIHLSRLTELTERVVGEIESLPQFPENVLYLQKLIDDPNSTVQDIARQISTDPSLTADLLKVVNSAQFMLPKKVDSILEGVKILGLRGLKNLLYTYGTQKILGLGTEEQQHLWDHSLRTAYYAYNLAQTVFRDKELMEDVYVGGILHDMGKIVFSRVHPTLLEKIELLRRERDIPQNLLEELYGGLHHAEIGALLAEKWNFPDLLVAAIRFHHTPEGAPGEMDRIVQTVYAANAIAMFEEGRLTWEQIDHGILSRFQITDKEGLDQLRRSLRRSFEREMKRRS</sequence>
<dbReference type="RefSeq" id="WP_014623845.1">
    <property type="nucleotide sequence ID" value="NC_017583.1"/>
</dbReference>
<dbReference type="Pfam" id="PF08668">
    <property type="entry name" value="HDOD"/>
    <property type="match status" value="1"/>
</dbReference>
<dbReference type="InterPro" id="IPR006674">
    <property type="entry name" value="HD_domain"/>
</dbReference>
<protein>
    <submittedName>
        <fullName evidence="3">Metal dependent phosphohydrolase</fullName>
    </submittedName>
</protein>
<dbReference type="PROSITE" id="PS51831">
    <property type="entry name" value="HD"/>
    <property type="match status" value="1"/>
</dbReference>
<dbReference type="PANTHER" id="PTHR33525">
    <property type="match status" value="1"/>
</dbReference>
<dbReference type="OrthoDB" id="355331at2"/>
<name>G0GC77_WINT7</name>
<feature type="domain" description="HDOD" evidence="2">
    <location>
        <begin position="235"/>
        <end position="429"/>
    </location>
</feature>
<proteinExistence type="predicted"/>
<reference evidence="3 4" key="1">
    <citation type="submission" date="2011-06" db="EMBL/GenBank/DDBJ databases">
        <title>The complete genome of Spirochaeta thermophila DSM 6578.</title>
        <authorList>
            <consortium name="US DOE Joint Genome Institute (JGI-PGF)"/>
            <person name="Lucas S."/>
            <person name="Lapidus A."/>
            <person name="Bruce D."/>
            <person name="Goodwin L."/>
            <person name="Pitluck S."/>
            <person name="Peters L."/>
            <person name="Kyrpides N."/>
            <person name="Mavromatis K."/>
            <person name="Ivanova N."/>
            <person name="Mikailova N."/>
            <person name="Pagani I."/>
            <person name="Chertkov O."/>
            <person name="Detter J.C."/>
            <person name="Tapia R."/>
            <person name="Han C."/>
            <person name="Land M."/>
            <person name="Hauser L."/>
            <person name="Markowitz V."/>
            <person name="Cheng J.-F."/>
            <person name="Hugenholtz P."/>
            <person name="Woyke T."/>
            <person name="Wu D."/>
            <person name="Spring S."/>
            <person name="Merkhoffer B."/>
            <person name="Schneider S."/>
            <person name="Klenk H.-P."/>
            <person name="Eisen J.A."/>
        </authorList>
    </citation>
    <scope>NUCLEOTIDE SEQUENCE [LARGE SCALE GENOMIC DNA]</scope>
    <source>
        <strain evidence="4">ATCC 700085 / DSM 6578 / Z-1203</strain>
    </source>
</reference>
<keyword evidence="4" id="KW-1185">Reference proteome</keyword>
<evidence type="ECO:0000259" key="1">
    <source>
        <dbReference type="PROSITE" id="PS51831"/>
    </source>
</evidence>
<gene>
    <name evidence="3" type="ordered locus">Spith_0154</name>
</gene>
<dbReference type="SMART" id="SM00471">
    <property type="entry name" value="HDc"/>
    <property type="match status" value="1"/>
</dbReference>
<dbReference type="InterPro" id="IPR003607">
    <property type="entry name" value="HD/PDEase_dom"/>
</dbReference>
<dbReference type="EMBL" id="CP002903">
    <property type="protein sequence ID" value="AEJ60441.1"/>
    <property type="molecule type" value="Genomic_DNA"/>
</dbReference>
<feature type="domain" description="HD" evidence="1">
    <location>
        <begin position="326"/>
        <end position="452"/>
    </location>
</feature>